<protein>
    <submittedName>
        <fullName evidence="2">Uncharacterized protein</fullName>
    </submittedName>
</protein>
<dbReference type="EMBL" id="QBMN01000126">
    <property type="protein sequence ID" value="PZO37232.1"/>
    <property type="molecule type" value="Genomic_DNA"/>
</dbReference>
<accession>A0A2W4VXW9</accession>
<comment type="similarity">
    <text evidence="1">Belongs to the UPF0175 family.</text>
</comment>
<gene>
    <name evidence="2" type="ORF">DCF17_16245</name>
</gene>
<dbReference type="InterPro" id="IPR052264">
    <property type="entry name" value="UPF0175_domain"/>
</dbReference>
<sequence length="83" mass="8709">MYEIVLTLTDETASALSLSLDAMGEEIKLAAAVKLFELGRLSSGAAAGLAGMPRTLFLTKLSDYGVNTFDLNEALLAEDLANA</sequence>
<evidence type="ECO:0000256" key="1">
    <source>
        <dbReference type="ARBA" id="ARBA00005651"/>
    </source>
</evidence>
<dbReference type="PANTHER" id="PTHR37525:SF1">
    <property type="entry name" value="UPF0175 PROTEIN SSL1255"/>
    <property type="match status" value="1"/>
</dbReference>
<dbReference type="InterPro" id="IPR005368">
    <property type="entry name" value="UPF0175"/>
</dbReference>
<organism evidence="2 3">
    <name type="scientific">Shackletoniella antarctica</name>
    <dbReference type="NCBI Taxonomy" id="268115"/>
    <lineage>
        <taxon>Bacteria</taxon>
        <taxon>Bacillati</taxon>
        <taxon>Cyanobacteriota</taxon>
        <taxon>Cyanophyceae</taxon>
        <taxon>Oculatellales</taxon>
        <taxon>Oculatellaceae</taxon>
        <taxon>Shackletoniella</taxon>
    </lineage>
</organism>
<dbReference type="Pfam" id="PF03683">
    <property type="entry name" value="UPF0175"/>
    <property type="match status" value="1"/>
</dbReference>
<comment type="caution">
    <text evidence="2">The sequence shown here is derived from an EMBL/GenBank/DDBJ whole genome shotgun (WGS) entry which is preliminary data.</text>
</comment>
<evidence type="ECO:0000313" key="3">
    <source>
        <dbReference type="Proteomes" id="UP000249081"/>
    </source>
</evidence>
<proteinExistence type="inferred from homology"/>
<evidence type="ECO:0000313" key="2">
    <source>
        <dbReference type="EMBL" id="PZO37232.1"/>
    </source>
</evidence>
<reference evidence="3" key="1">
    <citation type="submission" date="2018-04" db="EMBL/GenBank/DDBJ databases">
        <authorList>
            <person name="Cornet L."/>
        </authorList>
    </citation>
    <scope>NUCLEOTIDE SEQUENCE [LARGE SCALE GENOMIC DNA]</scope>
</reference>
<dbReference type="PANTHER" id="PTHR37525">
    <property type="entry name" value="UPF0175 PROTEIN SSL1255"/>
    <property type="match status" value="1"/>
</dbReference>
<name>A0A2W4VXW9_9CYAN</name>
<reference evidence="2 3" key="2">
    <citation type="submission" date="2018-06" db="EMBL/GenBank/DDBJ databases">
        <title>Metagenomic assembly of (sub)arctic Cyanobacteria and their associated microbiome from non-axenic cultures.</title>
        <authorList>
            <person name="Baurain D."/>
        </authorList>
    </citation>
    <scope>NUCLEOTIDE SEQUENCE [LARGE SCALE GENOMIC DNA]</scope>
    <source>
        <strain evidence="2">ULC041bin1</strain>
    </source>
</reference>
<dbReference type="Proteomes" id="UP000249081">
    <property type="component" value="Unassembled WGS sequence"/>
</dbReference>
<dbReference type="AlphaFoldDB" id="A0A2W4VXW9"/>